<accession>A0ACC2ZZ17</accession>
<proteinExistence type="predicted"/>
<dbReference type="EMBL" id="JAPDRQ010000172">
    <property type="protein sequence ID" value="KAJ9653001.1"/>
    <property type="molecule type" value="Genomic_DNA"/>
</dbReference>
<protein>
    <submittedName>
        <fullName evidence="1">Uncharacterized protein</fullName>
    </submittedName>
</protein>
<sequence>MTFTNLLTDPKILLGLVTIGVVGRLVHNRYGHGLSSIPGPFLASLTDFYRLFLVWGRRPEQAHIRLHQRYGNFVRLGPNSVSIGDPQAVQAIYSAGSKFSKSDFYHVQQTVAKGQPLFTLFTSTDDTFHAKLRRGVSSAYSMTNLIQFEPFVDSTTSEFLKQIQQRFANGSGTICDFSKWLQYYAFDVIGELTYSKRLGFIDGGKDVDGIISALEWLLNYAAVVGQMPAFDKLYLKNPIRMTMSRLGWISSNTPVVNFARKRIAERLDSEKRDWEDGLVASGAEPAVRRDFVSRFLEAHKKDPSFITKDRVLALTVANMFAGSDTTSISLQAIFYYLLKSPMDMKKLMAELHTLEVSSDFDSRGRIVKWDQVKDLPFLNAVIKEGFRCHPAAGLTLERKVPEGGRTICGEFFPKDTIVGCNAWVIHRDASVFGTDSEQYRPSRWIEASGQQRRQMEASLFQFGAGARTCIGKNISFLEIYKLVPAVLLSFQVRYAIPFHIKDQRSYPISFANKILKIELAYPQKEWRLHNAWFVKPSELFVKIKPRQAMEPELQGKA</sequence>
<organism evidence="1 2">
    <name type="scientific">Neophaeococcomyces mojaviensis</name>
    <dbReference type="NCBI Taxonomy" id="3383035"/>
    <lineage>
        <taxon>Eukaryota</taxon>
        <taxon>Fungi</taxon>
        <taxon>Dikarya</taxon>
        <taxon>Ascomycota</taxon>
        <taxon>Pezizomycotina</taxon>
        <taxon>Eurotiomycetes</taxon>
        <taxon>Chaetothyriomycetidae</taxon>
        <taxon>Chaetothyriales</taxon>
        <taxon>Chaetothyriales incertae sedis</taxon>
        <taxon>Neophaeococcomyces</taxon>
    </lineage>
</organism>
<comment type="caution">
    <text evidence="1">The sequence shown here is derived from an EMBL/GenBank/DDBJ whole genome shotgun (WGS) entry which is preliminary data.</text>
</comment>
<name>A0ACC2ZZ17_9EURO</name>
<evidence type="ECO:0000313" key="2">
    <source>
        <dbReference type="Proteomes" id="UP001172386"/>
    </source>
</evidence>
<evidence type="ECO:0000313" key="1">
    <source>
        <dbReference type="EMBL" id="KAJ9653001.1"/>
    </source>
</evidence>
<dbReference type="Proteomes" id="UP001172386">
    <property type="component" value="Unassembled WGS sequence"/>
</dbReference>
<reference evidence="1" key="1">
    <citation type="submission" date="2022-10" db="EMBL/GenBank/DDBJ databases">
        <title>Culturing micro-colonial fungi from biological soil crusts in the Mojave desert and describing Neophaeococcomyces mojavensis, and introducing the new genera and species Taxawa tesnikishii.</title>
        <authorList>
            <person name="Kurbessoian T."/>
            <person name="Stajich J.E."/>
        </authorList>
    </citation>
    <scope>NUCLEOTIDE SEQUENCE</scope>
    <source>
        <strain evidence="1">JES_112</strain>
    </source>
</reference>
<keyword evidence="2" id="KW-1185">Reference proteome</keyword>
<gene>
    <name evidence="1" type="ORF">H2198_007781</name>
</gene>